<evidence type="ECO:0000256" key="1">
    <source>
        <dbReference type="SAM" id="Phobius"/>
    </source>
</evidence>
<evidence type="ECO:0000313" key="2">
    <source>
        <dbReference type="EMBL" id="JAG24176.1"/>
    </source>
</evidence>
<proteinExistence type="predicted"/>
<accession>A0A0A9XXR4</accession>
<reference evidence="2" key="2">
    <citation type="submission" date="2014-07" db="EMBL/GenBank/DDBJ databases">
        <authorList>
            <person name="Hull J."/>
        </authorList>
    </citation>
    <scope>NUCLEOTIDE SEQUENCE</scope>
</reference>
<keyword evidence="1" id="KW-0472">Membrane</keyword>
<keyword evidence="1" id="KW-0812">Transmembrane</keyword>
<name>A0A0A9XXR4_LYGHE</name>
<dbReference type="EMBL" id="GBHO01019428">
    <property type="protein sequence ID" value="JAG24176.1"/>
    <property type="molecule type" value="Transcribed_RNA"/>
</dbReference>
<sequence>VNGVLSLSLGNNRFDRTIRMKFVSALIIFAVVAVCCCVPIYTASPTPQQIKELKEAALLYLQSTLPKSGSEPLPDETKPQIIPGTDTNYTISAMNGTAHGLNHLLFDQYEFNASTSSIRFRLTFPNLTKVYNNYEMEGVIFGHNVSGEGVMRQEVIGNGIHVTDLRLEEVNNSLQIASLELTAVLDKYIFEFGGLNVVGITVQQLEKLMEEYDMAVFNGENEQVSKYIADSYKSSLNTNMAGLTTEQVIQWLKDHTKGDAHVGFIENFIARFSKAL</sequence>
<dbReference type="InterPro" id="IPR010562">
    <property type="entry name" value="Haemolymph_juvenile_hormone-bd"/>
</dbReference>
<dbReference type="InterPro" id="IPR038606">
    <property type="entry name" value="To_sf"/>
</dbReference>
<feature type="non-terminal residue" evidence="2">
    <location>
        <position position="1"/>
    </location>
</feature>
<dbReference type="Pfam" id="PF06585">
    <property type="entry name" value="JHBP"/>
    <property type="match status" value="1"/>
</dbReference>
<protein>
    <submittedName>
        <fullName evidence="2">F-box only protein 44</fullName>
    </submittedName>
</protein>
<reference evidence="2" key="1">
    <citation type="journal article" date="2014" name="PLoS ONE">
        <title>Transcriptome-Based Identification of ABC Transporters in the Western Tarnished Plant Bug Lygus hesperus.</title>
        <authorList>
            <person name="Hull J.J."/>
            <person name="Chaney K."/>
            <person name="Geib S.M."/>
            <person name="Fabrick J.A."/>
            <person name="Brent C.S."/>
            <person name="Walsh D."/>
            <person name="Lavine L.C."/>
        </authorList>
    </citation>
    <scope>NUCLEOTIDE SEQUENCE</scope>
</reference>
<dbReference type="AlphaFoldDB" id="A0A0A9XXR4"/>
<gene>
    <name evidence="2" type="primary">Fbxo44_0</name>
    <name evidence="2" type="ORF">CM83_49482</name>
</gene>
<dbReference type="Gene3D" id="3.15.10.30">
    <property type="entry name" value="Haemolymph juvenile hormone binding protein"/>
    <property type="match status" value="1"/>
</dbReference>
<feature type="transmembrane region" description="Helical" evidence="1">
    <location>
        <begin position="22"/>
        <end position="41"/>
    </location>
</feature>
<organism evidence="2">
    <name type="scientific">Lygus hesperus</name>
    <name type="common">Western plant bug</name>
    <dbReference type="NCBI Taxonomy" id="30085"/>
    <lineage>
        <taxon>Eukaryota</taxon>
        <taxon>Metazoa</taxon>
        <taxon>Ecdysozoa</taxon>
        <taxon>Arthropoda</taxon>
        <taxon>Hexapoda</taxon>
        <taxon>Insecta</taxon>
        <taxon>Pterygota</taxon>
        <taxon>Neoptera</taxon>
        <taxon>Paraneoptera</taxon>
        <taxon>Hemiptera</taxon>
        <taxon>Heteroptera</taxon>
        <taxon>Panheteroptera</taxon>
        <taxon>Cimicomorpha</taxon>
        <taxon>Miridae</taxon>
        <taxon>Mirini</taxon>
        <taxon>Lygus</taxon>
    </lineage>
</organism>
<keyword evidence="1" id="KW-1133">Transmembrane helix</keyword>